<evidence type="ECO:0000313" key="1">
    <source>
        <dbReference type="EMBL" id="PWF26516.1"/>
    </source>
</evidence>
<name>A0A2V1K8I5_9ACTO</name>
<dbReference type="AlphaFoldDB" id="A0A2V1K8I5"/>
<reference evidence="2" key="1">
    <citation type="submission" date="2018-05" db="EMBL/GenBank/DDBJ databases">
        <authorList>
            <person name="Li Y."/>
        </authorList>
    </citation>
    <scope>NUCLEOTIDE SEQUENCE [LARGE SCALE GENOMIC DNA]</scope>
    <source>
        <strain evidence="2">sk1b4</strain>
    </source>
</reference>
<comment type="caution">
    <text evidence="1">The sequence shown here is derived from an EMBL/GenBank/DDBJ whole genome shotgun (WGS) entry which is preliminary data.</text>
</comment>
<keyword evidence="2" id="KW-1185">Reference proteome</keyword>
<dbReference type="Proteomes" id="UP000245283">
    <property type="component" value="Unassembled WGS sequence"/>
</dbReference>
<accession>A0A2V1K8I5</accession>
<sequence>MERKLLLDSIARPLVDSAAFVKESSVAVDCIFENELELVTDLLFPVHVSMCDLSWKRRFFMPETYPACKSQTRSRGGGPIA</sequence>
<organism evidence="1 2">
    <name type="scientific">Ancrocorticia populi</name>
    <dbReference type="NCBI Taxonomy" id="2175228"/>
    <lineage>
        <taxon>Bacteria</taxon>
        <taxon>Bacillati</taxon>
        <taxon>Actinomycetota</taxon>
        <taxon>Actinomycetes</taxon>
        <taxon>Actinomycetales</taxon>
        <taxon>Actinomycetaceae</taxon>
        <taxon>Ancrocorticia</taxon>
    </lineage>
</organism>
<proteinExistence type="predicted"/>
<gene>
    <name evidence="1" type="ORF">DD236_06600</name>
</gene>
<protein>
    <submittedName>
        <fullName evidence="1">Uncharacterized protein</fullName>
    </submittedName>
</protein>
<evidence type="ECO:0000313" key="2">
    <source>
        <dbReference type="Proteomes" id="UP000245283"/>
    </source>
</evidence>
<dbReference type="EMBL" id="QETB01000003">
    <property type="protein sequence ID" value="PWF26516.1"/>
    <property type="molecule type" value="Genomic_DNA"/>
</dbReference>